<accession>A0A2P2N5V0</accession>
<proteinExistence type="predicted"/>
<evidence type="ECO:0000313" key="1">
    <source>
        <dbReference type="EMBL" id="MBX37820.1"/>
    </source>
</evidence>
<reference evidence="1" key="1">
    <citation type="submission" date="2018-02" db="EMBL/GenBank/DDBJ databases">
        <title>Rhizophora mucronata_Transcriptome.</title>
        <authorList>
            <person name="Meera S.P."/>
            <person name="Sreeshan A."/>
            <person name="Augustine A."/>
        </authorList>
    </citation>
    <scope>NUCLEOTIDE SEQUENCE</scope>
    <source>
        <tissue evidence="1">Leaf</tissue>
    </source>
</reference>
<dbReference type="EMBL" id="GGEC01057336">
    <property type="protein sequence ID" value="MBX37820.1"/>
    <property type="molecule type" value="Transcribed_RNA"/>
</dbReference>
<protein>
    <submittedName>
        <fullName evidence="1">Uncharacterized protein</fullName>
    </submittedName>
</protein>
<sequence>MIMRKRRTNAMMIS</sequence>
<organism evidence="1">
    <name type="scientific">Rhizophora mucronata</name>
    <name type="common">Asiatic mangrove</name>
    <dbReference type="NCBI Taxonomy" id="61149"/>
    <lineage>
        <taxon>Eukaryota</taxon>
        <taxon>Viridiplantae</taxon>
        <taxon>Streptophyta</taxon>
        <taxon>Embryophyta</taxon>
        <taxon>Tracheophyta</taxon>
        <taxon>Spermatophyta</taxon>
        <taxon>Magnoliopsida</taxon>
        <taxon>eudicotyledons</taxon>
        <taxon>Gunneridae</taxon>
        <taxon>Pentapetalae</taxon>
        <taxon>rosids</taxon>
        <taxon>fabids</taxon>
        <taxon>Malpighiales</taxon>
        <taxon>Rhizophoraceae</taxon>
        <taxon>Rhizophora</taxon>
    </lineage>
</organism>
<name>A0A2P2N5V0_RHIMU</name>